<gene>
    <name evidence="1" type="ORF">ACJ72_01704</name>
</gene>
<dbReference type="Gene3D" id="1.10.510.10">
    <property type="entry name" value="Transferase(Phosphotransferase) domain 1"/>
    <property type="match status" value="1"/>
</dbReference>
<dbReference type="SUPFAM" id="SSF56112">
    <property type="entry name" value="Protein kinase-like (PK-like)"/>
    <property type="match status" value="1"/>
</dbReference>
<dbReference type="STRING" id="1658172.A0A1B7P4M9"/>
<comment type="caution">
    <text evidence="1">The sequence shown here is derived from an EMBL/GenBank/DDBJ whole genome shotgun (WGS) entry which is preliminary data.</text>
</comment>
<proteinExistence type="predicted"/>
<dbReference type="OrthoDB" id="5979581at2759"/>
<keyword evidence="2" id="KW-1185">Reference proteome</keyword>
<protein>
    <recommendedName>
        <fullName evidence="3">Protein kinase domain-containing protein</fullName>
    </recommendedName>
</protein>
<reference evidence="1 2" key="1">
    <citation type="submission" date="2015-07" db="EMBL/GenBank/DDBJ databases">
        <title>Emmonsia species relationships and genome sequence.</title>
        <authorList>
            <person name="Cuomo C.A."/>
            <person name="Schwartz I.S."/>
            <person name="Kenyon C."/>
            <person name="de Hoog G.S."/>
            <person name="Govender N.P."/>
            <person name="Botha A."/>
            <person name="Moreno L."/>
            <person name="de Vries M."/>
            <person name="Munoz J.F."/>
            <person name="Stielow J.B."/>
        </authorList>
    </citation>
    <scope>NUCLEOTIDE SEQUENCE [LARGE SCALE GENOMIC DNA]</scope>
    <source>
        <strain evidence="1 2">CBS 136260</strain>
    </source>
</reference>
<dbReference type="InterPro" id="IPR011009">
    <property type="entry name" value="Kinase-like_dom_sf"/>
</dbReference>
<evidence type="ECO:0000313" key="1">
    <source>
        <dbReference type="EMBL" id="OAX83938.1"/>
    </source>
</evidence>
<organism evidence="1 2">
    <name type="scientific">Emergomyces africanus</name>
    <dbReference type="NCBI Taxonomy" id="1955775"/>
    <lineage>
        <taxon>Eukaryota</taxon>
        <taxon>Fungi</taxon>
        <taxon>Dikarya</taxon>
        <taxon>Ascomycota</taxon>
        <taxon>Pezizomycotina</taxon>
        <taxon>Eurotiomycetes</taxon>
        <taxon>Eurotiomycetidae</taxon>
        <taxon>Onygenales</taxon>
        <taxon>Ajellomycetaceae</taxon>
        <taxon>Emergomyces</taxon>
    </lineage>
</organism>
<sequence length="231" mass="26858">MLPGYWQRNLLSLSNIYMPKDNVHGDFIWAIFCLKLLQNLTSSQVNDCTTTMEHRNWIRSFIWMETCFRLVYHLTALRQLWPGKTSEDISLAEARISLTDFGEAFSPLRELKCESRTPLVIGPPEARFEPEKPSLCFPSDIWTPACSNWAIIAQRPLFERFMAAQDDMTREHFAAFGVLPQAIFRSWDDRFEDSVKQPFDSEERNAVSSMLQSMLAFRPENRPPARQSSRL</sequence>
<dbReference type="Proteomes" id="UP000091918">
    <property type="component" value="Unassembled WGS sequence"/>
</dbReference>
<evidence type="ECO:0008006" key="3">
    <source>
        <dbReference type="Google" id="ProtNLM"/>
    </source>
</evidence>
<dbReference type="AlphaFoldDB" id="A0A1B7P4M9"/>
<accession>A0A1B7P4M9</accession>
<name>A0A1B7P4M9_9EURO</name>
<dbReference type="EMBL" id="LGUA01000121">
    <property type="protein sequence ID" value="OAX83938.1"/>
    <property type="molecule type" value="Genomic_DNA"/>
</dbReference>
<evidence type="ECO:0000313" key="2">
    <source>
        <dbReference type="Proteomes" id="UP000091918"/>
    </source>
</evidence>